<evidence type="ECO:0000259" key="2">
    <source>
        <dbReference type="PROSITE" id="PS50405"/>
    </source>
</evidence>
<dbReference type="RefSeq" id="WP_285672259.1">
    <property type="nucleotide sequence ID" value="NZ_BSYI01000019.1"/>
</dbReference>
<dbReference type="InterPro" id="IPR004045">
    <property type="entry name" value="Glutathione_S-Trfase_N"/>
</dbReference>
<dbReference type="CDD" id="cd03047">
    <property type="entry name" value="GST_N_2"/>
    <property type="match status" value="1"/>
</dbReference>
<dbReference type="SFLD" id="SFLDS00019">
    <property type="entry name" value="Glutathione_Transferase_(cytos"/>
    <property type="match status" value="1"/>
</dbReference>
<dbReference type="InterPro" id="IPR010987">
    <property type="entry name" value="Glutathione-S-Trfase_C-like"/>
</dbReference>
<dbReference type="PANTHER" id="PTHR44051:SF19">
    <property type="entry name" value="DISULFIDE-BOND OXIDOREDUCTASE YFCG"/>
    <property type="match status" value="1"/>
</dbReference>
<dbReference type="InterPro" id="IPR040079">
    <property type="entry name" value="Glutathione_S-Trfase"/>
</dbReference>
<dbReference type="Pfam" id="PF13409">
    <property type="entry name" value="GST_N_2"/>
    <property type="match status" value="1"/>
</dbReference>
<organism evidence="3 4">
    <name type="scientific">Paralimibaculum aggregatum</name>
    <dbReference type="NCBI Taxonomy" id="3036245"/>
    <lineage>
        <taxon>Bacteria</taxon>
        <taxon>Pseudomonadati</taxon>
        <taxon>Pseudomonadota</taxon>
        <taxon>Alphaproteobacteria</taxon>
        <taxon>Rhodobacterales</taxon>
        <taxon>Paracoccaceae</taxon>
        <taxon>Paralimibaculum</taxon>
    </lineage>
</organism>
<name>A0ABQ6LME9_9RHOB</name>
<proteinExistence type="predicted"/>
<evidence type="ECO:0000259" key="1">
    <source>
        <dbReference type="PROSITE" id="PS50404"/>
    </source>
</evidence>
<dbReference type="SFLD" id="SFLDG01150">
    <property type="entry name" value="Main.1:_Beta-like"/>
    <property type="match status" value="1"/>
</dbReference>
<accession>A0ABQ6LME9</accession>
<dbReference type="PROSITE" id="PS50405">
    <property type="entry name" value="GST_CTER"/>
    <property type="match status" value="1"/>
</dbReference>
<keyword evidence="4" id="KW-1185">Reference proteome</keyword>
<dbReference type="SFLD" id="SFLDG00358">
    <property type="entry name" value="Main_(cytGST)"/>
    <property type="match status" value="1"/>
</dbReference>
<dbReference type="PANTHER" id="PTHR44051">
    <property type="entry name" value="GLUTATHIONE S-TRANSFERASE-RELATED"/>
    <property type="match status" value="1"/>
</dbReference>
<reference evidence="3 4" key="1">
    <citation type="submission" date="2023-04" db="EMBL/GenBank/DDBJ databases">
        <title>Marinoamorphus aggregata gen. nov., sp. Nov., isolate from tissue of brittle star Ophioplocus japonicus.</title>
        <authorList>
            <person name="Kawano K."/>
            <person name="Sawayama S."/>
            <person name="Nakagawa S."/>
        </authorList>
    </citation>
    <scope>NUCLEOTIDE SEQUENCE [LARGE SCALE GENOMIC DNA]</scope>
    <source>
        <strain evidence="3 4">NKW23</strain>
    </source>
</reference>
<feature type="domain" description="GST N-terminal" evidence="1">
    <location>
        <begin position="1"/>
        <end position="81"/>
    </location>
</feature>
<feature type="domain" description="GST C-terminal" evidence="2">
    <location>
        <begin position="85"/>
        <end position="211"/>
    </location>
</feature>
<comment type="caution">
    <text evidence="3">The sequence shown here is derived from an EMBL/GenBank/DDBJ whole genome shotgun (WGS) entry which is preliminary data.</text>
</comment>
<dbReference type="EMBL" id="BSYI01000019">
    <property type="protein sequence ID" value="GMG83465.1"/>
    <property type="molecule type" value="Genomic_DNA"/>
</dbReference>
<dbReference type="SUPFAM" id="SSF47616">
    <property type="entry name" value="GST C-terminal domain-like"/>
    <property type="match status" value="1"/>
</dbReference>
<dbReference type="Pfam" id="PF13410">
    <property type="entry name" value="GST_C_2"/>
    <property type="match status" value="1"/>
</dbReference>
<evidence type="ECO:0000313" key="4">
    <source>
        <dbReference type="Proteomes" id="UP001239909"/>
    </source>
</evidence>
<dbReference type="Gene3D" id="1.20.1050.10">
    <property type="match status" value="1"/>
</dbReference>
<dbReference type="Gene3D" id="3.40.30.10">
    <property type="entry name" value="Glutaredoxin"/>
    <property type="match status" value="1"/>
</dbReference>
<gene>
    <name evidence="3" type="ORF">LNKW23_26780</name>
</gene>
<dbReference type="Proteomes" id="UP001239909">
    <property type="component" value="Unassembled WGS sequence"/>
</dbReference>
<dbReference type="InterPro" id="IPR036282">
    <property type="entry name" value="Glutathione-S-Trfase_C_sf"/>
</dbReference>
<sequence length="211" mass="23838">MISVLGRNTSSNVQTVMWALAELGLPHERHDMGGSFGGLDSADYTAMNPNRLIPVLRDGDVTLWESAAILRYLAAAYGDDGFWPEPRRRAPLDMWAEWIKTTWTPVMQAGIFWALIRTPAAKRDAARLADLVARAKSLAGMLDQRIGAGPWMDGETFTFADIMCGHLLYRYYTLDFERAETPNLDAYYQRLTERPAYAEHVMISYDGLRVE</sequence>
<dbReference type="PROSITE" id="PS50404">
    <property type="entry name" value="GST_NTER"/>
    <property type="match status" value="1"/>
</dbReference>
<protein>
    <submittedName>
        <fullName evidence="3">Glutathione S-transferase</fullName>
    </submittedName>
</protein>
<evidence type="ECO:0000313" key="3">
    <source>
        <dbReference type="EMBL" id="GMG83465.1"/>
    </source>
</evidence>
<dbReference type="SUPFAM" id="SSF52833">
    <property type="entry name" value="Thioredoxin-like"/>
    <property type="match status" value="1"/>
</dbReference>
<dbReference type="InterPro" id="IPR036249">
    <property type="entry name" value="Thioredoxin-like_sf"/>
</dbReference>